<reference evidence="2 3" key="1">
    <citation type="submission" date="2020-12" db="EMBL/GenBank/DDBJ databases">
        <title>Hymenobacter sp.</title>
        <authorList>
            <person name="Kim M.K."/>
        </authorList>
    </citation>
    <scope>NUCLEOTIDE SEQUENCE [LARGE SCALE GENOMIC DNA]</scope>
    <source>
        <strain evidence="2 3">BT442</strain>
    </source>
</reference>
<keyword evidence="1" id="KW-0812">Transmembrane</keyword>
<keyword evidence="3" id="KW-1185">Reference proteome</keyword>
<comment type="caution">
    <text evidence="2">The sequence shown here is derived from an EMBL/GenBank/DDBJ whole genome shotgun (WGS) entry which is preliminary data.</text>
</comment>
<feature type="transmembrane region" description="Helical" evidence="1">
    <location>
        <begin position="52"/>
        <end position="73"/>
    </location>
</feature>
<evidence type="ECO:0000313" key="3">
    <source>
        <dbReference type="Proteomes" id="UP000625631"/>
    </source>
</evidence>
<proteinExistence type="predicted"/>
<name>A0ABS0Q7D9_9BACT</name>
<evidence type="ECO:0000256" key="1">
    <source>
        <dbReference type="SAM" id="Phobius"/>
    </source>
</evidence>
<dbReference type="EMBL" id="JAEDAE010000004">
    <property type="protein sequence ID" value="MBH8558576.1"/>
    <property type="molecule type" value="Genomic_DNA"/>
</dbReference>
<protein>
    <submittedName>
        <fullName evidence="2">Uncharacterized protein</fullName>
    </submittedName>
</protein>
<feature type="transmembrane region" description="Helical" evidence="1">
    <location>
        <begin position="6"/>
        <end position="31"/>
    </location>
</feature>
<feature type="transmembrane region" description="Helical" evidence="1">
    <location>
        <begin position="85"/>
        <end position="106"/>
    </location>
</feature>
<sequence length="142" mass="14852">MDAGFALFGVGFSGLCPAGSSFAFGGEPALAHPRRYGAALHQLFQTKRKSSGVVLAAAPVTLLLTVATVGLFAVSQVDNGASESAFPVVVIAGGLGATSALLSRYIRYTKGREAAMVSKYERTHVLAGWVKRNLARQKPLTQ</sequence>
<dbReference type="RefSeq" id="WP_198075539.1">
    <property type="nucleotide sequence ID" value="NZ_JAEDAE010000004.1"/>
</dbReference>
<accession>A0ABS0Q7D9</accession>
<evidence type="ECO:0000313" key="2">
    <source>
        <dbReference type="EMBL" id="MBH8558576.1"/>
    </source>
</evidence>
<keyword evidence="1" id="KW-0472">Membrane</keyword>
<gene>
    <name evidence="2" type="ORF">I7X13_10995</name>
</gene>
<organism evidence="2 3">
    <name type="scientific">Hymenobacter negativus</name>
    <dbReference type="NCBI Taxonomy" id="2795026"/>
    <lineage>
        <taxon>Bacteria</taxon>
        <taxon>Pseudomonadati</taxon>
        <taxon>Bacteroidota</taxon>
        <taxon>Cytophagia</taxon>
        <taxon>Cytophagales</taxon>
        <taxon>Hymenobacteraceae</taxon>
        <taxon>Hymenobacter</taxon>
    </lineage>
</organism>
<dbReference type="Proteomes" id="UP000625631">
    <property type="component" value="Unassembled WGS sequence"/>
</dbReference>
<keyword evidence="1" id="KW-1133">Transmembrane helix</keyword>